<protein>
    <recommendedName>
        <fullName evidence="4">HypA-like protein</fullName>
    </recommendedName>
</protein>
<evidence type="ECO:0000313" key="2">
    <source>
        <dbReference type="EMBL" id="EIW74781.1"/>
    </source>
</evidence>
<accession>A0A5M3M7Y5</accession>
<dbReference type="PANTHER" id="PTHR35870:SF1">
    <property type="entry name" value="PROTEIN, PUTATIVE (AFU_ORTHOLOGUE AFUA_5G03330)-RELATED"/>
    <property type="match status" value="1"/>
</dbReference>
<dbReference type="Proteomes" id="UP000053558">
    <property type="component" value="Unassembled WGS sequence"/>
</dbReference>
<dbReference type="GeneID" id="19210987"/>
<dbReference type="KEGG" id="cput:CONPUDRAFT_85591"/>
<dbReference type="InterPro" id="IPR025337">
    <property type="entry name" value="Questin_oxidase-like"/>
</dbReference>
<dbReference type="OMA" id="HADKWTI"/>
<evidence type="ECO:0000313" key="3">
    <source>
        <dbReference type="Proteomes" id="UP000053558"/>
    </source>
</evidence>
<evidence type="ECO:0008006" key="4">
    <source>
        <dbReference type="Google" id="ProtNLM"/>
    </source>
</evidence>
<gene>
    <name evidence="2" type="ORF">CONPUDRAFT_85591</name>
</gene>
<dbReference type="OrthoDB" id="10004862at2759"/>
<dbReference type="EMBL" id="JH711590">
    <property type="protein sequence ID" value="EIW74781.1"/>
    <property type="molecule type" value="Genomic_DNA"/>
</dbReference>
<name>A0A5M3M7Y5_CONPW</name>
<dbReference type="Pfam" id="PF14027">
    <property type="entry name" value="Questin_oxidase"/>
    <property type="match status" value="1"/>
</dbReference>
<reference evidence="3" key="1">
    <citation type="journal article" date="2012" name="Science">
        <title>The Paleozoic origin of enzymatic lignin decomposition reconstructed from 31 fungal genomes.</title>
        <authorList>
            <person name="Floudas D."/>
            <person name="Binder M."/>
            <person name="Riley R."/>
            <person name="Barry K."/>
            <person name="Blanchette R.A."/>
            <person name="Henrissat B."/>
            <person name="Martinez A.T."/>
            <person name="Otillar R."/>
            <person name="Spatafora J.W."/>
            <person name="Yadav J.S."/>
            <person name="Aerts A."/>
            <person name="Benoit I."/>
            <person name="Boyd A."/>
            <person name="Carlson A."/>
            <person name="Copeland A."/>
            <person name="Coutinho P.M."/>
            <person name="de Vries R.P."/>
            <person name="Ferreira P."/>
            <person name="Findley K."/>
            <person name="Foster B."/>
            <person name="Gaskell J."/>
            <person name="Glotzer D."/>
            <person name="Gorecki P."/>
            <person name="Heitman J."/>
            <person name="Hesse C."/>
            <person name="Hori C."/>
            <person name="Igarashi K."/>
            <person name="Jurgens J.A."/>
            <person name="Kallen N."/>
            <person name="Kersten P."/>
            <person name="Kohler A."/>
            <person name="Kuees U."/>
            <person name="Kumar T.K.A."/>
            <person name="Kuo A."/>
            <person name="LaButti K."/>
            <person name="Larrondo L.F."/>
            <person name="Lindquist E."/>
            <person name="Ling A."/>
            <person name="Lombard V."/>
            <person name="Lucas S."/>
            <person name="Lundell T."/>
            <person name="Martin R."/>
            <person name="McLaughlin D.J."/>
            <person name="Morgenstern I."/>
            <person name="Morin E."/>
            <person name="Murat C."/>
            <person name="Nagy L.G."/>
            <person name="Nolan M."/>
            <person name="Ohm R.A."/>
            <person name="Patyshakuliyeva A."/>
            <person name="Rokas A."/>
            <person name="Ruiz-Duenas F.J."/>
            <person name="Sabat G."/>
            <person name="Salamov A."/>
            <person name="Samejima M."/>
            <person name="Schmutz J."/>
            <person name="Slot J.C."/>
            <person name="St John F."/>
            <person name="Stenlid J."/>
            <person name="Sun H."/>
            <person name="Sun S."/>
            <person name="Syed K."/>
            <person name="Tsang A."/>
            <person name="Wiebenga A."/>
            <person name="Young D."/>
            <person name="Pisabarro A."/>
            <person name="Eastwood D.C."/>
            <person name="Martin F."/>
            <person name="Cullen D."/>
            <person name="Grigoriev I.V."/>
            <person name="Hibbett D.S."/>
        </authorList>
    </citation>
    <scope>NUCLEOTIDE SEQUENCE [LARGE SCALE GENOMIC DNA]</scope>
    <source>
        <strain evidence="3">RWD-64-598 SS2</strain>
    </source>
</reference>
<evidence type="ECO:0000256" key="1">
    <source>
        <dbReference type="ARBA" id="ARBA00023002"/>
    </source>
</evidence>
<dbReference type="AlphaFoldDB" id="A0A5M3M7Y5"/>
<organism evidence="2 3">
    <name type="scientific">Coniophora puteana (strain RWD-64-598)</name>
    <name type="common">Brown rot fungus</name>
    <dbReference type="NCBI Taxonomy" id="741705"/>
    <lineage>
        <taxon>Eukaryota</taxon>
        <taxon>Fungi</taxon>
        <taxon>Dikarya</taxon>
        <taxon>Basidiomycota</taxon>
        <taxon>Agaricomycotina</taxon>
        <taxon>Agaricomycetes</taxon>
        <taxon>Agaricomycetidae</taxon>
        <taxon>Boletales</taxon>
        <taxon>Coniophorineae</taxon>
        <taxon>Coniophoraceae</taxon>
        <taxon>Coniophora</taxon>
    </lineage>
</organism>
<keyword evidence="1" id="KW-0560">Oxidoreductase</keyword>
<keyword evidence="3" id="KW-1185">Reference proteome</keyword>
<proteinExistence type="predicted"/>
<sequence length="499" mass="54650">MTGISFQKLDKFFPEPSAPPSSLCPQRLPGDDVSATEAVVRTARDNHVKHHVFFNERGFHNHAMHRVFAVYGLGATGPVIDALYDVDTGMQRELKTPSEEITAENFGSHLGDDKYYLAFLNFFSKEIDEHGVTATLEKFLYSDEHNVGSNGDGNAMLARSLVGALHSPIHIGYGLEFGIPGLVVEGLAMASVDIVFNKDMLDPIFSLVPKTTSVQGVTQKVASLAVNGSNGAANGHSGGTTAFDVIARILKDDTLIGRKFEIPIQGIRDTFEQHGDRIREHADKWTIDLSKPGELERKMEELQWLNVILYGIGGWTENQGLQANFFYMHLVTSCLFLAPNVAPLSQRSQEIFLRAYLTLSLGFYVMFGRPALPIADFARSASTKAAASYVPFAQNSLYEAQSDPKVHAAAQGAANPWLAHAESAIVAKDDHYAKIVRALLHLGSRFGRRKAGYWAEVAPNSELAGIELLDGSLFLRVAGLTAQAVYETQVWSFESYAKA</sequence>
<dbReference type="PANTHER" id="PTHR35870">
    <property type="entry name" value="PROTEIN, PUTATIVE (AFU_ORTHOLOGUE AFUA_5G03330)-RELATED"/>
    <property type="match status" value="1"/>
</dbReference>
<comment type="caution">
    <text evidence="2">The sequence shown here is derived from an EMBL/GenBank/DDBJ whole genome shotgun (WGS) entry which is preliminary data.</text>
</comment>
<dbReference type="RefSeq" id="XP_007774858.1">
    <property type="nucleotide sequence ID" value="XM_007776668.1"/>
</dbReference>
<dbReference type="GO" id="GO:0016491">
    <property type="term" value="F:oxidoreductase activity"/>
    <property type="evidence" value="ECO:0007669"/>
    <property type="project" value="UniProtKB-KW"/>
</dbReference>